<sequence>MTDALVPGDDPTLTGSGAAADLAPGTRLADRFTIERRIGTGGMGVVYRARDEDLGITVALKLLRSELAARPEAFERFRQELLLARQVSSPRVVRIHDIARDGDRWFISMDFVDGQSLDQWLDPRGPVEVEQALAIARQIAEGLQAAHASGIVHRDLKPANILMDAGGNALISDFGVARSLGSTGLTHTGAIVGTPDYLAPEQARGGTVDARADLYALGLILYEMLAGEPAFAGATAAESMARRMVSGPPPIESRRAGLPRWVARLVARLLRPNPAHRLRDADAVVRAIDARHVPAALPRATWPVLGLAAAAGLAALALLAPWRDPAPATPPAPPRIVLMADTRADDPVLDGAAEALRLGLAGQPGVAVADGERIRLALAQSGLAGKGAADDAALRKALPANRIVRLRSVKSGDGLAFEAVISGDGQAAPQRVAGPPRRAPAAAARDLLPLLAVELAVPAAGPVLSGDEDLEAYGRALNLLRAGRAGDAADALVELTAADRDHAPALAALVEAARISGRRALALDTARLADQLPGQPLASPLAAWRAALEGDTEQAIALAAGETPGLEGDPGHRLRIAEIALDGGNLEVAEESLAVAAANDPQDPRVWFLRGKTAILRGDHRVAVEDHLVRALVLFKRSRDLRGEAETVNALGVGYARLGQTSDAQEQYEKALALRRELGDRRGVASSLRNLAQIDLFSGRLAQAATRLDEARGLFRDLGDSAGLAAVENELGLLEEERGDYQAALAAYRRGLRSRERSGDPLGVAESLNNVGFAHFQLGDYDNARALWRQAREAFAGLDDANGVVRAEQNLGLLETARGDWKRARALLEGSLQAAEQRQMLEEAAVSLRNLVELEILEGNLDAAGQQLDRASRLFESRQDQRGRTDAALLAARIALARGEPAEALDLIDELAGGAGTGTPEQATLAQLLRARALAGLDRDAEARQALAEADALAARAGIRVLQLEARVLASRAPDAALDDEVRQLGHLPLQLAWLERRAALALAASDMAAAREALDEARELLADGRPYLRREPLEALARQAGADTGDSP</sequence>
<evidence type="ECO:0000313" key="10">
    <source>
        <dbReference type="EMBL" id="KFN47777.1"/>
    </source>
</evidence>
<dbReference type="SUPFAM" id="SSF48452">
    <property type="entry name" value="TPR-like"/>
    <property type="match status" value="1"/>
</dbReference>
<dbReference type="SMART" id="SM00028">
    <property type="entry name" value="TPR"/>
    <property type="match status" value="5"/>
</dbReference>
<dbReference type="Pfam" id="PF00069">
    <property type="entry name" value="Pkinase"/>
    <property type="match status" value="1"/>
</dbReference>
<keyword evidence="6 8" id="KW-0067">ATP-binding</keyword>
<dbReference type="EC" id="2.7.11.1" evidence="1"/>
<dbReference type="STRING" id="1384056.N787_07495"/>
<dbReference type="InterPro" id="IPR017441">
    <property type="entry name" value="Protein_kinase_ATP_BS"/>
</dbReference>
<evidence type="ECO:0000256" key="5">
    <source>
        <dbReference type="ARBA" id="ARBA00022777"/>
    </source>
</evidence>
<dbReference type="FunFam" id="1.10.510.10:FF:000021">
    <property type="entry name" value="Serine/threonine protein kinase"/>
    <property type="match status" value="1"/>
</dbReference>
<comment type="caution">
    <text evidence="10">The sequence shown here is derived from an EMBL/GenBank/DDBJ whole genome shotgun (WGS) entry which is preliminary data.</text>
</comment>
<name>A0A091B8D4_9GAMM</name>
<dbReference type="GO" id="GO:0005524">
    <property type="term" value="F:ATP binding"/>
    <property type="evidence" value="ECO:0007669"/>
    <property type="project" value="UniProtKB-UniRule"/>
</dbReference>
<dbReference type="EMBL" id="AVCK01000006">
    <property type="protein sequence ID" value="KFN47777.1"/>
    <property type="molecule type" value="Genomic_DNA"/>
</dbReference>
<dbReference type="PROSITE" id="PS50011">
    <property type="entry name" value="PROTEIN_KINASE_DOM"/>
    <property type="match status" value="1"/>
</dbReference>
<evidence type="ECO:0000256" key="2">
    <source>
        <dbReference type="ARBA" id="ARBA00022527"/>
    </source>
</evidence>
<keyword evidence="7" id="KW-0802">TPR repeat</keyword>
<dbReference type="PATRIC" id="fig|1384056.3.peg.370"/>
<keyword evidence="2" id="KW-0723">Serine/threonine-protein kinase</keyword>
<organism evidence="10 11">
    <name type="scientific">Arenimonas metalli CF5-1</name>
    <dbReference type="NCBI Taxonomy" id="1384056"/>
    <lineage>
        <taxon>Bacteria</taxon>
        <taxon>Pseudomonadati</taxon>
        <taxon>Pseudomonadota</taxon>
        <taxon>Gammaproteobacteria</taxon>
        <taxon>Lysobacterales</taxon>
        <taxon>Lysobacteraceae</taxon>
        <taxon>Arenimonas</taxon>
    </lineage>
</organism>
<evidence type="ECO:0000256" key="4">
    <source>
        <dbReference type="ARBA" id="ARBA00022741"/>
    </source>
</evidence>
<gene>
    <name evidence="10" type="ORF">N787_07495</name>
</gene>
<dbReference type="SUPFAM" id="SSF56112">
    <property type="entry name" value="Protein kinase-like (PK-like)"/>
    <property type="match status" value="1"/>
</dbReference>
<dbReference type="InterPro" id="IPR000719">
    <property type="entry name" value="Prot_kinase_dom"/>
</dbReference>
<dbReference type="Pfam" id="PF13424">
    <property type="entry name" value="TPR_12"/>
    <property type="match status" value="2"/>
</dbReference>
<proteinExistence type="predicted"/>
<keyword evidence="11" id="KW-1185">Reference proteome</keyword>
<dbReference type="InterPro" id="IPR011009">
    <property type="entry name" value="Kinase-like_dom_sf"/>
</dbReference>
<evidence type="ECO:0000259" key="9">
    <source>
        <dbReference type="PROSITE" id="PS50011"/>
    </source>
</evidence>
<evidence type="ECO:0000256" key="6">
    <source>
        <dbReference type="ARBA" id="ARBA00022840"/>
    </source>
</evidence>
<evidence type="ECO:0000256" key="1">
    <source>
        <dbReference type="ARBA" id="ARBA00012513"/>
    </source>
</evidence>
<evidence type="ECO:0000256" key="7">
    <source>
        <dbReference type="PROSITE-ProRule" id="PRU00339"/>
    </source>
</evidence>
<dbReference type="RefSeq" id="WP_052575038.1">
    <property type="nucleotide sequence ID" value="NZ_AVCK01000006.1"/>
</dbReference>
<dbReference type="AlphaFoldDB" id="A0A091B8D4"/>
<dbReference type="InterPro" id="IPR011990">
    <property type="entry name" value="TPR-like_helical_dom_sf"/>
</dbReference>
<feature type="binding site" evidence="8">
    <location>
        <position position="61"/>
    </location>
    <ligand>
        <name>ATP</name>
        <dbReference type="ChEBI" id="CHEBI:30616"/>
    </ligand>
</feature>
<accession>A0A091B8D4</accession>
<dbReference type="PROSITE" id="PS00107">
    <property type="entry name" value="PROTEIN_KINASE_ATP"/>
    <property type="match status" value="1"/>
</dbReference>
<dbReference type="GO" id="GO:0004674">
    <property type="term" value="F:protein serine/threonine kinase activity"/>
    <property type="evidence" value="ECO:0007669"/>
    <property type="project" value="UniProtKB-KW"/>
</dbReference>
<dbReference type="PROSITE" id="PS50005">
    <property type="entry name" value="TPR"/>
    <property type="match status" value="2"/>
</dbReference>
<evidence type="ECO:0000256" key="8">
    <source>
        <dbReference type="PROSITE-ProRule" id="PRU10141"/>
    </source>
</evidence>
<dbReference type="OrthoDB" id="9801841at2"/>
<dbReference type="InterPro" id="IPR019734">
    <property type="entry name" value="TPR_rpt"/>
</dbReference>
<dbReference type="InterPro" id="IPR008271">
    <property type="entry name" value="Ser/Thr_kinase_AS"/>
</dbReference>
<dbReference type="eggNOG" id="COG0457">
    <property type="taxonomic scope" value="Bacteria"/>
</dbReference>
<dbReference type="Gene3D" id="1.25.40.10">
    <property type="entry name" value="Tetratricopeptide repeat domain"/>
    <property type="match status" value="2"/>
</dbReference>
<keyword evidence="5" id="KW-0418">Kinase</keyword>
<keyword evidence="4 8" id="KW-0547">Nucleotide-binding</keyword>
<dbReference type="Proteomes" id="UP000029393">
    <property type="component" value="Unassembled WGS sequence"/>
</dbReference>
<reference evidence="10 11" key="1">
    <citation type="submission" date="2013-09" db="EMBL/GenBank/DDBJ databases">
        <title>Genome sequencing of Arenimonas metalli.</title>
        <authorList>
            <person name="Chen F."/>
            <person name="Wang G."/>
        </authorList>
    </citation>
    <scope>NUCLEOTIDE SEQUENCE [LARGE SCALE GENOMIC DNA]</scope>
    <source>
        <strain evidence="10 11">CF5-1</strain>
    </source>
</reference>
<dbReference type="CDD" id="cd14014">
    <property type="entry name" value="STKc_PknB_like"/>
    <property type="match status" value="1"/>
</dbReference>
<feature type="repeat" description="TPR" evidence="7">
    <location>
        <begin position="725"/>
        <end position="758"/>
    </location>
</feature>
<evidence type="ECO:0000313" key="11">
    <source>
        <dbReference type="Proteomes" id="UP000029393"/>
    </source>
</evidence>
<dbReference type="SMART" id="SM00220">
    <property type="entry name" value="S_TKc"/>
    <property type="match status" value="1"/>
</dbReference>
<protein>
    <recommendedName>
        <fullName evidence="1">non-specific serine/threonine protein kinase</fullName>
        <ecNumber evidence="1">2.7.11.1</ecNumber>
    </recommendedName>
</protein>
<feature type="repeat" description="TPR" evidence="7">
    <location>
        <begin position="645"/>
        <end position="678"/>
    </location>
</feature>
<dbReference type="eggNOG" id="COG0515">
    <property type="taxonomic scope" value="Bacteria"/>
</dbReference>
<dbReference type="PANTHER" id="PTHR43289:SF6">
    <property type="entry name" value="SERINE_THREONINE-PROTEIN KINASE NEKL-3"/>
    <property type="match status" value="1"/>
</dbReference>
<evidence type="ECO:0000256" key="3">
    <source>
        <dbReference type="ARBA" id="ARBA00022679"/>
    </source>
</evidence>
<dbReference type="Gene3D" id="1.10.510.10">
    <property type="entry name" value="Transferase(Phosphotransferase) domain 1"/>
    <property type="match status" value="1"/>
</dbReference>
<dbReference type="PANTHER" id="PTHR43289">
    <property type="entry name" value="MITOGEN-ACTIVATED PROTEIN KINASE KINASE KINASE 20-RELATED"/>
    <property type="match status" value="1"/>
</dbReference>
<keyword evidence="3" id="KW-0808">Transferase</keyword>
<dbReference type="PROSITE" id="PS00108">
    <property type="entry name" value="PROTEIN_KINASE_ST"/>
    <property type="match status" value="1"/>
</dbReference>
<feature type="domain" description="Protein kinase" evidence="9">
    <location>
        <begin position="32"/>
        <end position="295"/>
    </location>
</feature>
<dbReference type="Gene3D" id="3.30.200.20">
    <property type="entry name" value="Phosphorylase Kinase, domain 1"/>
    <property type="match status" value="1"/>
</dbReference>